<dbReference type="GO" id="GO:0003735">
    <property type="term" value="F:structural constituent of ribosome"/>
    <property type="evidence" value="ECO:0007669"/>
    <property type="project" value="UniProtKB-UniRule"/>
</dbReference>
<dbReference type="GO" id="GO:0003723">
    <property type="term" value="F:RNA binding"/>
    <property type="evidence" value="ECO:0007669"/>
    <property type="project" value="InterPro"/>
</dbReference>
<accession>M5GDG5</accession>
<dbReference type="InterPro" id="IPR020568">
    <property type="entry name" value="Ribosomal_Su5_D2-typ_SF"/>
</dbReference>
<dbReference type="GO" id="GO:0006412">
    <property type="term" value="P:translation"/>
    <property type="evidence" value="ECO:0007669"/>
    <property type="project" value="InterPro"/>
</dbReference>
<keyword evidence="3 4" id="KW-0687">Ribonucleoprotein</keyword>
<dbReference type="Gene3D" id="3.30.230.10">
    <property type="match status" value="1"/>
</dbReference>
<dbReference type="OrthoDB" id="309483at2759"/>
<dbReference type="InterPro" id="IPR005324">
    <property type="entry name" value="Ribosomal_uS5_C"/>
</dbReference>
<evidence type="ECO:0000256" key="4">
    <source>
        <dbReference type="PROSITE-ProRule" id="PRU00268"/>
    </source>
</evidence>
<dbReference type="GO" id="GO:1990904">
    <property type="term" value="C:ribonucleoprotein complex"/>
    <property type="evidence" value="ECO:0007669"/>
    <property type="project" value="UniProtKB-UniRule"/>
</dbReference>
<evidence type="ECO:0000256" key="6">
    <source>
        <dbReference type="SAM" id="MobiDB-lite"/>
    </source>
</evidence>
<keyword evidence="9" id="KW-1185">Reference proteome</keyword>
<dbReference type="FunFam" id="3.30.230.10:FF:000002">
    <property type="entry name" value="30S ribosomal protein S5"/>
    <property type="match status" value="1"/>
</dbReference>
<dbReference type="HOGENOM" id="CLU_038700_0_0_1"/>
<evidence type="ECO:0000259" key="7">
    <source>
        <dbReference type="PROSITE" id="PS50881"/>
    </source>
</evidence>
<gene>
    <name evidence="8" type="ORF">DACRYDRAFT_22040</name>
</gene>
<evidence type="ECO:0000313" key="8">
    <source>
        <dbReference type="EMBL" id="EJU02373.1"/>
    </source>
</evidence>
<dbReference type="Gene3D" id="3.30.160.20">
    <property type="match status" value="1"/>
</dbReference>
<dbReference type="InterPro" id="IPR014721">
    <property type="entry name" value="Ribsml_uS5_D2-typ_fold_subgr"/>
</dbReference>
<feature type="region of interest" description="Disordered" evidence="6">
    <location>
        <begin position="1"/>
        <end position="58"/>
    </location>
</feature>
<feature type="region of interest" description="Disordered" evidence="6">
    <location>
        <begin position="304"/>
        <end position="338"/>
    </location>
</feature>
<protein>
    <recommendedName>
        <fullName evidence="7">S5 DRBM domain-containing protein</fullName>
    </recommendedName>
</protein>
<dbReference type="Pfam" id="PF00333">
    <property type="entry name" value="Ribosomal_S5"/>
    <property type="match status" value="1"/>
</dbReference>
<evidence type="ECO:0000256" key="3">
    <source>
        <dbReference type="ARBA" id="ARBA00023274"/>
    </source>
</evidence>
<evidence type="ECO:0000256" key="1">
    <source>
        <dbReference type="ARBA" id="ARBA00008945"/>
    </source>
</evidence>
<evidence type="ECO:0000256" key="2">
    <source>
        <dbReference type="ARBA" id="ARBA00022980"/>
    </source>
</evidence>
<reference evidence="8 9" key="1">
    <citation type="journal article" date="2012" name="Science">
        <title>The Paleozoic origin of enzymatic lignin decomposition reconstructed from 31 fungal genomes.</title>
        <authorList>
            <person name="Floudas D."/>
            <person name="Binder M."/>
            <person name="Riley R."/>
            <person name="Barry K."/>
            <person name="Blanchette R.A."/>
            <person name="Henrissat B."/>
            <person name="Martinez A.T."/>
            <person name="Otillar R."/>
            <person name="Spatafora J.W."/>
            <person name="Yadav J.S."/>
            <person name="Aerts A."/>
            <person name="Benoit I."/>
            <person name="Boyd A."/>
            <person name="Carlson A."/>
            <person name="Copeland A."/>
            <person name="Coutinho P.M."/>
            <person name="de Vries R.P."/>
            <person name="Ferreira P."/>
            <person name="Findley K."/>
            <person name="Foster B."/>
            <person name="Gaskell J."/>
            <person name="Glotzer D."/>
            <person name="Gorecki P."/>
            <person name="Heitman J."/>
            <person name="Hesse C."/>
            <person name="Hori C."/>
            <person name="Igarashi K."/>
            <person name="Jurgens J.A."/>
            <person name="Kallen N."/>
            <person name="Kersten P."/>
            <person name="Kohler A."/>
            <person name="Kuees U."/>
            <person name="Kumar T.K.A."/>
            <person name="Kuo A."/>
            <person name="LaButti K."/>
            <person name="Larrondo L.F."/>
            <person name="Lindquist E."/>
            <person name="Ling A."/>
            <person name="Lombard V."/>
            <person name="Lucas S."/>
            <person name="Lundell T."/>
            <person name="Martin R."/>
            <person name="McLaughlin D.J."/>
            <person name="Morgenstern I."/>
            <person name="Morin E."/>
            <person name="Murat C."/>
            <person name="Nagy L.G."/>
            <person name="Nolan M."/>
            <person name="Ohm R.A."/>
            <person name="Patyshakuliyeva A."/>
            <person name="Rokas A."/>
            <person name="Ruiz-Duenas F.J."/>
            <person name="Sabat G."/>
            <person name="Salamov A."/>
            <person name="Samejima M."/>
            <person name="Schmutz J."/>
            <person name="Slot J.C."/>
            <person name="St John F."/>
            <person name="Stenlid J."/>
            <person name="Sun H."/>
            <person name="Sun S."/>
            <person name="Syed K."/>
            <person name="Tsang A."/>
            <person name="Wiebenga A."/>
            <person name="Young D."/>
            <person name="Pisabarro A."/>
            <person name="Eastwood D.C."/>
            <person name="Martin F."/>
            <person name="Cullen D."/>
            <person name="Grigoriev I.V."/>
            <person name="Hibbett D.S."/>
        </authorList>
    </citation>
    <scope>NUCLEOTIDE SEQUENCE [LARGE SCALE GENOMIC DNA]</scope>
    <source>
        <strain evidence="8 9">DJM-731 SS1</strain>
    </source>
</reference>
<dbReference type="InterPro" id="IPR013810">
    <property type="entry name" value="Ribosomal_uS5_N"/>
</dbReference>
<sequence>MNPLQCAKRPVQRLRHTNSAFQRRNVSSVPATSKVPQPPDLPHKKAAPAHPPLRRDLDLSGLTSFPSLLHANPYLDNTLTYDEPPNWANPHPLKLKIHNALRTFWPIDPKTGQFVGSAQTAKMLEQMQKTEREQEKGFESTLSSLPRSYVAPDTKNGIYDLHRWAVWSRRVVQQTGKGKMPSTASLIIVGNGDGLVGWGQGKHDIPASANNASFRDAIVSLDRVERFENRTIWHDVELKFGATRVILRPRPLGFGVRAGPIMHQVCKAAGIKDISGKIYGSKNPMNVLKATCLALWSGGARPGMGDGVGGGGRRSEKGQGLRSREDIERGRGRNLIEL</sequence>
<dbReference type="AlphaFoldDB" id="M5GDG5"/>
<dbReference type="GO" id="GO:0005840">
    <property type="term" value="C:ribosome"/>
    <property type="evidence" value="ECO:0007669"/>
    <property type="project" value="UniProtKB-KW"/>
</dbReference>
<dbReference type="STRING" id="1858805.M5GDG5"/>
<evidence type="ECO:0000313" key="9">
    <source>
        <dbReference type="Proteomes" id="UP000030653"/>
    </source>
</evidence>
<dbReference type="Pfam" id="PF03719">
    <property type="entry name" value="Ribosomal_S5_C"/>
    <property type="match status" value="1"/>
</dbReference>
<dbReference type="GeneID" id="63687714"/>
<name>M5GDG5_DACPD</name>
<dbReference type="EMBL" id="JH795862">
    <property type="protein sequence ID" value="EJU02373.1"/>
    <property type="molecule type" value="Genomic_DNA"/>
</dbReference>
<feature type="compositionally biased region" description="Basic and acidic residues" evidence="6">
    <location>
        <begin position="313"/>
        <end position="338"/>
    </location>
</feature>
<dbReference type="Proteomes" id="UP000030653">
    <property type="component" value="Unassembled WGS sequence"/>
</dbReference>
<dbReference type="SUPFAM" id="SSF54768">
    <property type="entry name" value="dsRNA-binding domain-like"/>
    <property type="match status" value="1"/>
</dbReference>
<dbReference type="RefSeq" id="XP_040629267.1">
    <property type="nucleotide sequence ID" value="XM_040772652.1"/>
</dbReference>
<keyword evidence="2 4" id="KW-0689">Ribosomal protein</keyword>
<organism evidence="8 9">
    <name type="scientific">Dacryopinax primogenitus (strain DJM 731)</name>
    <name type="common">Brown rot fungus</name>
    <dbReference type="NCBI Taxonomy" id="1858805"/>
    <lineage>
        <taxon>Eukaryota</taxon>
        <taxon>Fungi</taxon>
        <taxon>Dikarya</taxon>
        <taxon>Basidiomycota</taxon>
        <taxon>Agaricomycotina</taxon>
        <taxon>Dacrymycetes</taxon>
        <taxon>Dacrymycetales</taxon>
        <taxon>Dacrymycetaceae</taxon>
        <taxon>Dacryopinax</taxon>
    </lineage>
</organism>
<dbReference type="SUPFAM" id="SSF54211">
    <property type="entry name" value="Ribosomal protein S5 domain 2-like"/>
    <property type="match status" value="1"/>
</dbReference>
<feature type="domain" description="S5 DRBM" evidence="7">
    <location>
        <begin position="161"/>
        <end position="224"/>
    </location>
</feature>
<feature type="compositionally biased region" description="Polar residues" evidence="6">
    <location>
        <begin position="17"/>
        <end position="35"/>
    </location>
</feature>
<dbReference type="PANTHER" id="PTHR48277:SF1">
    <property type="entry name" value="MITOCHONDRIAL RIBOSOMAL PROTEIN S5"/>
    <property type="match status" value="1"/>
</dbReference>
<dbReference type="PANTHER" id="PTHR48277">
    <property type="entry name" value="MITOCHONDRIAL RIBOSOMAL PROTEIN S5"/>
    <property type="match status" value="1"/>
</dbReference>
<evidence type="ECO:0000256" key="5">
    <source>
        <dbReference type="RuleBase" id="RU003823"/>
    </source>
</evidence>
<dbReference type="PROSITE" id="PS50881">
    <property type="entry name" value="S5_DSRBD"/>
    <property type="match status" value="1"/>
</dbReference>
<dbReference type="InterPro" id="IPR000851">
    <property type="entry name" value="Ribosomal_uS5"/>
</dbReference>
<dbReference type="GO" id="GO:0005737">
    <property type="term" value="C:cytoplasm"/>
    <property type="evidence" value="ECO:0007669"/>
    <property type="project" value="UniProtKB-ARBA"/>
</dbReference>
<proteinExistence type="inferred from homology"/>
<comment type="similarity">
    <text evidence="1 5">Belongs to the universal ribosomal protein uS5 family.</text>
</comment>